<evidence type="ECO:0000259" key="6">
    <source>
        <dbReference type="PROSITE" id="PS01124"/>
    </source>
</evidence>
<feature type="compositionally biased region" description="Basic and acidic residues" evidence="4">
    <location>
        <begin position="762"/>
        <end position="774"/>
    </location>
</feature>
<dbReference type="PANTHER" id="PTHR43280">
    <property type="entry name" value="ARAC-FAMILY TRANSCRIPTIONAL REGULATOR"/>
    <property type="match status" value="1"/>
</dbReference>
<name>A0A2V2YMU0_9BACL</name>
<proteinExistence type="predicted"/>
<dbReference type="Pfam" id="PF12833">
    <property type="entry name" value="HTH_18"/>
    <property type="match status" value="1"/>
</dbReference>
<dbReference type="OrthoDB" id="1877256at2"/>
<keyword evidence="8" id="KW-1185">Reference proteome</keyword>
<evidence type="ECO:0000256" key="3">
    <source>
        <dbReference type="ARBA" id="ARBA00023163"/>
    </source>
</evidence>
<dbReference type="SUPFAM" id="SSF46689">
    <property type="entry name" value="Homeodomain-like"/>
    <property type="match status" value="1"/>
</dbReference>
<evidence type="ECO:0000256" key="1">
    <source>
        <dbReference type="ARBA" id="ARBA00023015"/>
    </source>
</evidence>
<dbReference type="GO" id="GO:0003700">
    <property type="term" value="F:DNA-binding transcription factor activity"/>
    <property type="evidence" value="ECO:0007669"/>
    <property type="project" value="InterPro"/>
</dbReference>
<keyword evidence="5" id="KW-0472">Membrane</keyword>
<keyword evidence="5" id="KW-1133">Transmembrane helix</keyword>
<keyword evidence="2" id="KW-0238">DNA-binding</keyword>
<dbReference type="PANTHER" id="PTHR43280:SF2">
    <property type="entry name" value="HTH-TYPE TRANSCRIPTIONAL REGULATOR EXSA"/>
    <property type="match status" value="1"/>
</dbReference>
<evidence type="ECO:0000313" key="7">
    <source>
        <dbReference type="EMBL" id="PWV94543.1"/>
    </source>
</evidence>
<feature type="domain" description="HTH araC/xylS-type" evidence="6">
    <location>
        <begin position="646"/>
        <end position="745"/>
    </location>
</feature>
<evidence type="ECO:0000256" key="2">
    <source>
        <dbReference type="ARBA" id="ARBA00023125"/>
    </source>
</evidence>
<dbReference type="Pfam" id="PF17853">
    <property type="entry name" value="GGDEF_2"/>
    <property type="match status" value="1"/>
</dbReference>
<evidence type="ECO:0000256" key="4">
    <source>
        <dbReference type="SAM" id="MobiDB-lite"/>
    </source>
</evidence>
<keyword evidence="5" id="KW-0812">Transmembrane</keyword>
<dbReference type="InterPro" id="IPR018062">
    <property type="entry name" value="HTH_AraC-typ_CS"/>
</dbReference>
<evidence type="ECO:0000256" key="5">
    <source>
        <dbReference type="SAM" id="Phobius"/>
    </source>
</evidence>
<feature type="region of interest" description="Disordered" evidence="4">
    <location>
        <begin position="754"/>
        <end position="774"/>
    </location>
</feature>
<dbReference type="InterPro" id="IPR009057">
    <property type="entry name" value="Homeodomain-like_sf"/>
</dbReference>
<feature type="transmembrane region" description="Helical" evidence="5">
    <location>
        <begin position="273"/>
        <end position="292"/>
    </location>
</feature>
<organism evidence="7 8">
    <name type="scientific">Paenibacillus cellulosilyticus</name>
    <dbReference type="NCBI Taxonomy" id="375489"/>
    <lineage>
        <taxon>Bacteria</taxon>
        <taxon>Bacillati</taxon>
        <taxon>Bacillota</taxon>
        <taxon>Bacilli</taxon>
        <taxon>Bacillales</taxon>
        <taxon>Paenibacillaceae</taxon>
        <taxon>Paenibacillus</taxon>
    </lineage>
</organism>
<dbReference type="EMBL" id="QGTQ01000030">
    <property type="protein sequence ID" value="PWV94543.1"/>
    <property type="molecule type" value="Genomic_DNA"/>
</dbReference>
<dbReference type="AlphaFoldDB" id="A0A2V2YMU0"/>
<feature type="transmembrane region" description="Helical" evidence="5">
    <location>
        <begin position="12"/>
        <end position="32"/>
    </location>
</feature>
<gene>
    <name evidence="7" type="ORF">DFQ01_130108</name>
</gene>
<dbReference type="SMART" id="SM00342">
    <property type="entry name" value="HTH_ARAC"/>
    <property type="match status" value="1"/>
</dbReference>
<evidence type="ECO:0000313" key="8">
    <source>
        <dbReference type="Proteomes" id="UP000246635"/>
    </source>
</evidence>
<keyword evidence="3" id="KW-0804">Transcription</keyword>
<dbReference type="PROSITE" id="PS00041">
    <property type="entry name" value="HTH_ARAC_FAMILY_1"/>
    <property type="match status" value="1"/>
</dbReference>
<dbReference type="Gene3D" id="1.10.10.60">
    <property type="entry name" value="Homeodomain-like"/>
    <property type="match status" value="2"/>
</dbReference>
<dbReference type="InterPro" id="IPR041522">
    <property type="entry name" value="CdaR_GGDEF"/>
</dbReference>
<accession>A0A2V2YMU0</accession>
<dbReference type="RefSeq" id="WP_110046762.1">
    <property type="nucleotide sequence ID" value="NZ_CP054612.1"/>
</dbReference>
<sequence length="774" mass="89540">MKKTWFKKTVFSYLPSLYVTIAVIVFLAIFIINEVSLKEAERTNRYSTESVIHTVENHLKSIEQRVINQMQLGEGWDEFFRYEGSESSKLRMLNYEALKRVRYLILDDAAIQSIYLYRLRDNMILAESRFESAQTFGDRDFLFHEWSQRAFADRTWSDVRLYNDNMNDNEDHPGYRVISFSQKARLPMGGEGLVVINVSVDALISQIKDIIDPHVSYLHILDGTGQLVFSSTADNIEERMVMNRLHSSVNNWEFVSGLQTGVAFSWMQFISRIWIVLGIATIVFSLAYTLFITKRNYRPIEQLVQLIQSRSDTRAVAGKGVANDEFAFIQKAIDRLIDENALHEAQVQETQLNRRKQAFATLLESDEPLHLEEWNRTLLRLDLPQTFEDGIAFVIEIDHYQAFERKYPSRSDQNLMKFSIANVLQEFVSTCGGKTWSEWNRKNRMTVVYLQAPAETRPPIAATLDSFRSWVGSHLGFTVTIGVGTPANQWEALRTSYRHAIFALQYKLSLGYDRVLFFRDAPKQRGPKTHGYYGEMNRIAQELRLAKQDWSRTVERLFDDMREGDFSDDEILHLFEYFKSGLNQAMEELPHELSSFWKGSLLPEWHRAIERESMDEIAAAIVEICQQAQHSVAELVKTKSSAQTIHQIREYVEANYWSSELCLTHLSDKFNINSKYVSQLFKEHTGVNFADYLLTLRMERAKQLLASTDRPINDIASLVGYDLPLSFGRTFKKSVGMTPSDYRKHMQSAVKLHPVGSDAESEGNHECLREAHRQ</sequence>
<dbReference type="PROSITE" id="PS01124">
    <property type="entry name" value="HTH_ARAC_FAMILY_2"/>
    <property type="match status" value="1"/>
</dbReference>
<keyword evidence="1" id="KW-0805">Transcription regulation</keyword>
<comment type="caution">
    <text evidence="7">The sequence shown here is derived from an EMBL/GenBank/DDBJ whole genome shotgun (WGS) entry which is preliminary data.</text>
</comment>
<dbReference type="Proteomes" id="UP000246635">
    <property type="component" value="Unassembled WGS sequence"/>
</dbReference>
<dbReference type="GO" id="GO:0043565">
    <property type="term" value="F:sequence-specific DNA binding"/>
    <property type="evidence" value="ECO:0007669"/>
    <property type="project" value="InterPro"/>
</dbReference>
<reference evidence="7 8" key="1">
    <citation type="submission" date="2018-05" db="EMBL/GenBank/DDBJ databases">
        <title>Genomic Encyclopedia of Type Strains, Phase III (KMG-III): the genomes of soil and plant-associated and newly described type strains.</title>
        <authorList>
            <person name="Whitman W."/>
        </authorList>
    </citation>
    <scope>NUCLEOTIDE SEQUENCE [LARGE SCALE GENOMIC DNA]</scope>
    <source>
        <strain evidence="7 8">CECT 5696</strain>
    </source>
</reference>
<protein>
    <submittedName>
        <fullName evidence="7">Helix-turn-helix protein</fullName>
    </submittedName>
</protein>
<dbReference type="InterPro" id="IPR018060">
    <property type="entry name" value="HTH_AraC"/>
</dbReference>